<protein>
    <submittedName>
        <fullName evidence="5">PAP2_C domain-containing protein</fullName>
    </submittedName>
</protein>
<dbReference type="Proteomes" id="UP000271162">
    <property type="component" value="Unassembled WGS sequence"/>
</dbReference>
<evidence type="ECO:0000313" key="3">
    <source>
        <dbReference type="EMBL" id="VDL85504.1"/>
    </source>
</evidence>
<keyword evidence="1" id="KW-0472">Membrane</keyword>
<gene>
    <name evidence="3" type="ORF">NBR_LOCUS21534</name>
</gene>
<keyword evidence="2" id="KW-0732">Signal</keyword>
<evidence type="ECO:0000256" key="2">
    <source>
        <dbReference type="SAM" id="SignalP"/>
    </source>
</evidence>
<reference evidence="5" key="1">
    <citation type="submission" date="2017-02" db="UniProtKB">
        <authorList>
            <consortium name="WormBaseParasite"/>
        </authorList>
    </citation>
    <scope>IDENTIFICATION</scope>
</reference>
<keyword evidence="4" id="KW-1185">Reference proteome</keyword>
<dbReference type="AlphaFoldDB" id="A0A0N4YWB1"/>
<evidence type="ECO:0000256" key="1">
    <source>
        <dbReference type="SAM" id="Phobius"/>
    </source>
</evidence>
<feature type="chain" id="PRO_5043126176" evidence="2">
    <location>
        <begin position="18"/>
        <end position="153"/>
    </location>
</feature>
<organism evidence="5">
    <name type="scientific">Nippostrongylus brasiliensis</name>
    <name type="common">Rat hookworm</name>
    <dbReference type="NCBI Taxonomy" id="27835"/>
    <lineage>
        <taxon>Eukaryota</taxon>
        <taxon>Metazoa</taxon>
        <taxon>Ecdysozoa</taxon>
        <taxon>Nematoda</taxon>
        <taxon>Chromadorea</taxon>
        <taxon>Rhabditida</taxon>
        <taxon>Rhabditina</taxon>
        <taxon>Rhabditomorpha</taxon>
        <taxon>Strongyloidea</taxon>
        <taxon>Heligmosomidae</taxon>
        <taxon>Nippostrongylus</taxon>
    </lineage>
</organism>
<dbReference type="WBParaSite" id="NBR_0002153301-mRNA-1">
    <property type="protein sequence ID" value="NBR_0002153301-mRNA-1"/>
    <property type="gene ID" value="NBR_0002153301"/>
</dbReference>
<keyword evidence="1" id="KW-0812">Transmembrane</keyword>
<reference evidence="3 4" key="2">
    <citation type="submission" date="2018-11" db="EMBL/GenBank/DDBJ databases">
        <authorList>
            <consortium name="Pathogen Informatics"/>
        </authorList>
    </citation>
    <scope>NUCLEOTIDE SEQUENCE [LARGE SCALE GENOMIC DNA]</scope>
</reference>
<evidence type="ECO:0000313" key="5">
    <source>
        <dbReference type="WBParaSite" id="NBR_0002153301-mRNA-1"/>
    </source>
</evidence>
<sequence>MVSIVLLVLWWEAALQAHMFEDLVAGLALVLYMLPFVLITCNKTVLTSVPTSRFRRDAAAGSAKCDNEDGEDAVLDGTQHSELRAVDSLRDVRVQKANKTGTCKVPKNDSDSYTETIVVPLGKAQRLGFGVLNFSESGMDKHLLLVLERYQSA</sequence>
<accession>A0A0N4YWB1</accession>
<proteinExistence type="predicted"/>
<keyword evidence="1" id="KW-1133">Transmembrane helix</keyword>
<name>A0A0N4YWB1_NIPBR</name>
<feature type="transmembrane region" description="Helical" evidence="1">
    <location>
        <begin position="26"/>
        <end position="46"/>
    </location>
</feature>
<dbReference type="EMBL" id="UYSL01026483">
    <property type="protein sequence ID" value="VDL85504.1"/>
    <property type="molecule type" value="Genomic_DNA"/>
</dbReference>
<evidence type="ECO:0000313" key="4">
    <source>
        <dbReference type="Proteomes" id="UP000271162"/>
    </source>
</evidence>
<feature type="signal peptide" evidence="2">
    <location>
        <begin position="1"/>
        <end position="17"/>
    </location>
</feature>